<organism evidence="4 5">
    <name type="scientific">Candidatus Anaerostipes excrementavium</name>
    <dbReference type="NCBI Taxonomy" id="2838463"/>
    <lineage>
        <taxon>Bacteria</taxon>
        <taxon>Bacillati</taxon>
        <taxon>Bacillota</taxon>
        <taxon>Clostridia</taxon>
        <taxon>Lachnospirales</taxon>
        <taxon>Lachnospiraceae</taxon>
        <taxon>Anaerostipes</taxon>
    </lineage>
</organism>
<dbReference type="PANTHER" id="PTHR43540:SF6">
    <property type="entry name" value="ISOCHORISMATASE-LIKE DOMAIN-CONTAINING PROTEIN"/>
    <property type="match status" value="1"/>
</dbReference>
<reference evidence="4" key="2">
    <citation type="submission" date="2021-04" db="EMBL/GenBank/DDBJ databases">
        <authorList>
            <person name="Gilroy R."/>
        </authorList>
    </citation>
    <scope>NUCLEOTIDE SEQUENCE</scope>
    <source>
        <strain evidence="4">CHK191-13928</strain>
    </source>
</reference>
<dbReference type="Proteomes" id="UP000886721">
    <property type="component" value="Unassembled WGS sequence"/>
</dbReference>
<comment type="caution">
    <text evidence="4">The sequence shown here is derived from an EMBL/GenBank/DDBJ whole genome shotgun (WGS) entry which is preliminary data.</text>
</comment>
<dbReference type="Pfam" id="PF00857">
    <property type="entry name" value="Isochorismatase"/>
    <property type="match status" value="1"/>
</dbReference>
<dbReference type="CDD" id="cd00431">
    <property type="entry name" value="cysteine_hydrolases"/>
    <property type="match status" value="1"/>
</dbReference>
<accession>A0A9D2BAA6</accession>
<dbReference type="GO" id="GO:0016787">
    <property type="term" value="F:hydrolase activity"/>
    <property type="evidence" value="ECO:0007669"/>
    <property type="project" value="UniProtKB-KW"/>
</dbReference>
<reference evidence="4" key="1">
    <citation type="journal article" date="2021" name="PeerJ">
        <title>Extensive microbial diversity within the chicken gut microbiome revealed by metagenomics and culture.</title>
        <authorList>
            <person name="Gilroy R."/>
            <person name="Ravi A."/>
            <person name="Getino M."/>
            <person name="Pursley I."/>
            <person name="Horton D.L."/>
            <person name="Alikhan N.F."/>
            <person name="Baker D."/>
            <person name="Gharbi K."/>
            <person name="Hall N."/>
            <person name="Watson M."/>
            <person name="Adriaenssens E.M."/>
            <person name="Foster-Nyarko E."/>
            <person name="Jarju S."/>
            <person name="Secka A."/>
            <person name="Antonio M."/>
            <person name="Oren A."/>
            <person name="Chaudhuri R.R."/>
            <person name="La Ragione R."/>
            <person name="Hildebrand F."/>
            <person name="Pallen M.J."/>
        </authorList>
    </citation>
    <scope>NUCLEOTIDE SEQUENCE</scope>
    <source>
        <strain evidence="4">CHK191-13928</strain>
    </source>
</reference>
<dbReference type="SUPFAM" id="SSF52499">
    <property type="entry name" value="Isochorismatase-like hydrolases"/>
    <property type="match status" value="1"/>
</dbReference>
<evidence type="ECO:0000313" key="5">
    <source>
        <dbReference type="Proteomes" id="UP000886721"/>
    </source>
</evidence>
<evidence type="ECO:0000259" key="3">
    <source>
        <dbReference type="Pfam" id="PF00857"/>
    </source>
</evidence>
<gene>
    <name evidence="4" type="ORF">H9735_11495</name>
</gene>
<dbReference type="Gene3D" id="3.40.50.850">
    <property type="entry name" value="Isochorismatase-like"/>
    <property type="match status" value="1"/>
</dbReference>
<proteinExistence type="inferred from homology"/>
<feature type="domain" description="Isochorismatase-like" evidence="3">
    <location>
        <begin position="6"/>
        <end position="171"/>
    </location>
</feature>
<dbReference type="InterPro" id="IPR000868">
    <property type="entry name" value="Isochorismatase-like_dom"/>
</dbReference>
<protein>
    <submittedName>
        <fullName evidence="4">Cysteine hydrolase</fullName>
    </submittedName>
</protein>
<keyword evidence="2 4" id="KW-0378">Hydrolase</keyword>
<evidence type="ECO:0000256" key="1">
    <source>
        <dbReference type="ARBA" id="ARBA00006336"/>
    </source>
</evidence>
<evidence type="ECO:0000313" key="4">
    <source>
        <dbReference type="EMBL" id="HIX68728.1"/>
    </source>
</evidence>
<dbReference type="InterPro" id="IPR050272">
    <property type="entry name" value="Isochorismatase-like_hydrls"/>
</dbReference>
<dbReference type="EMBL" id="DXEM01000034">
    <property type="protein sequence ID" value="HIX68728.1"/>
    <property type="molecule type" value="Genomic_DNA"/>
</dbReference>
<dbReference type="PANTHER" id="PTHR43540">
    <property type="entry name" value="PEROXYUREIDOACRYLATE/UREIDOACRYLATE AMIDOHYDROLASE-RELATED"/>
    <property type="match status" value="1"/>
</dbReference>
<dbReference type="AlphaFoldDB" id="A0A9D2BAA6"/>
<sequence length="185" mass="20584">MADRYLIVIDMQNDFVTGALGTEEAKMAAENTVQKINGFQGKILFTQDTHPENYLDTQEGKMLPVKHCIKGTPGWQLIPELEMIREQKKAPVFEKNTFGSVALAQFLLEKYQEKKVESVELVGLCTDICVISNALLIKAYMPELPVMVDSSCCAGVSPDKHEAALQTMESCQIILKDGREENDAV</sequence>
<evidence type="ECO:0000256" key="2">
    <source>
        <dbReference type="ARBA" id="ARBA00022801"/>
    </source>
</evidence>
<dbReference type="InterPro" id="IPR036380">
    <property type="entry name" value="Isochorismatase-like_sf"/>
</dbReference>
<name>A0A9D2BAA6_9FIRM</name>
<comment type="similarity">
    <text evidence="1">Belongs to the isochorismatase family.</text>
</comment>